<feature type="domain" description="FAD-binding" evidence="8">
    <location>
        <begin position="14"/>
        <end position="351"/>
    </location>
</feature>
<gene>
    <name evidence="9" type="primary">ubiH</name>
    <name evidence="9" type="ORF">Maq22A_c18375</name>
</gene>
<evidence type="ECO:0000256" key="6">
    <source>
        <dbReference type="ARBA" id="ARBA00023002"/>
    </source>
</evidence>
<keyword evidence="5" id="KW-0274">FAD</keyword>
<reference evidence="9 10" key="1">
    <citation type="journal article" date="2015" name="Genome Announc.">
        <title>Complete Genome Sequence of Methylobacterium aquaticum Strain 22A, Isolated from Racomitrium japonicum Moss.</title>
        <authorList>
            <person name="Tani A."/>
            <person name="Ogura Y."/>
            <person name="Hayashi T."/>
            <person name="Kimbara K."/>
        </authorList>
    </citation>
    <scope>NUCLEOTIDE SEQUENCE [LARGE SCALE GENOMIC DNA]</scope>
    <source>
        <strain evidence="9 10">MA-22A</strain>
    </source>
</reference>
<evidence type="ECO:0000313" key="10">
    <source>
        <dbReference type="Proteomes" id="UP000061432"/>
    </source>
</evidence>
<dbReference type="PATRIC" id="fig|270351.10.peg.3544"/>
<name>A0A0C6FUK4_9HYPH</name>
<dbReference type="Gene3D" id="3.50.50.60">
    <property type="entry name" value="FAD/NAD(P)-binding domain"/>
    <property type="match status" value="2"/>
</dbReference>
<dbReference type="GO" id="GO:0006744">
    <property type="term" value="P:ubiquinone biosynthetic process"/>
    <property type="evidence" value="ECO:0007669"/>
    <property type="project" value="UniProtKB-UniPathway"/>
</dbReference>
<evidence type="ECO:0000259" key="8">
    <source>
        <dbReference type="Pfam" id="PF01494"/>
    </source>
</evidence>
<dbReference type="Proteomes" id="UP000061432">
    <property type="component" value="Chromosome"/>
</dbReference>
<dbReference type="Pfam" id="PF01494">
    <property type="entry name" value="FAD_binding_3"/>
    <property type="match status" value="1"/>
</dbReference>
<comment type="pathway">
    <text evidence="2">Cofactor biosynthesis; ubiquinone biosynthesis.</text>
</comment>
<comment type="cofactor">
    <cofactor evidence="1">
        <name>FAD</name>
        <dbReference type="ChEBI" id="CHEBI:57692"/>
    </cofactor>
</comment>
<dbReference type="InterPro" id="IPR051205">
    <property type="entry name" value="UbiH/COQ6_monooxygenase"/>
</dbReference>
<evidence type="ECO:0000256" key="2">
    <source>
        <dbReference type="ARBA" id="ARBA00004749"/>
    </source>
</evidence>
<organism evidence="9 10">
    <name type="scientific">Methylobacterium aquaticum</name>
    <dbReference type="NCBI Taxonomy" id="270351"/>
    <lineage>
        <taxon>Bacteria</taxon>
        <taxon>Pseudomonadati</taxon>
        <taxon>Pseudomonadota</taxon>
        <taxon>Alphaproteobacteria</taxon>
        <taxon>Hyphomicrobiales</taxon>
        <taxon>Methylobacteriaceae</taxon>
        <taxon>Methylobacterium</taxon>
    </lineage>
</organism>
<dbReference type="PANTHER" id="PTHR43876:SF7">
    <property type="entry name" value="UBIQUINONE BIOSYNTHESIS MONOOXYGENASE COQ6, MITOCHONDRIAL"/>
    <property type="match status" value="1"/>
</dbReference>
<protein>
    <submittedName>
        <fullName evidence="9">Ubiquinone biosynthesis protein UbiH</fullName>
    </submittedName>
</protein>
<sequence>MSQTADPQTEGPLYDVAVVGAGAVGLATALALARDGVRTALVGRHAPVADGRTVALLDGSVRLLRALGAWEALEPQAAPLAEMHLIDDTGSLFRPPPARFVAREIGLDAFGWNVESARLVETLRARARAVPDLTLVEHDAAGRTVEADRTVLALADDGTSGGGQRAARQVAARLVVAADGGASPLREAAGLAARRWTYPQKALTTILAHARDHREVSTEFHTREGPFTLVPLPGGRRSSLVWVSAEARAEALSALDDAALAAAIERQAQSMLGAMRIDGPRGLVPMRGLSVPRPVGPRLALVGEAAHVFPPIGAQGLNLGLRDAAALRDAVAEGMRDPGSEAVLAGFARGRALDARLRTGAVDTLNRSLLTAFLPSDLARGAGLLALSTIAPLRRLVMREGVTPRLGTPTLMRG</sequence>
<evidence type="ECO:0000256" key="5">
    <source>
        <dbReference type="ARBA" id="ARBA00022827"/>
    </source>
</evidence>
<accession>A0A0C6FUK4</accession>
<dbReference type="GO" id="GO:0016705">
    <property type="term" value="F:oxidoreductase activity, acting on paired donors, with incorporation or reduction of molecular oxygen"/>
    <property type="evidence" value="ECO:0007669"/>
    <property type="project" value="InterPro"/>
</dbReference>
<dbReference type="RefSeq" id="WP_060849464.1">
    <property type="nucleotide sequence ID" value="NZ_AP014704.1"/>
</dbReference>
<evidence type="ECO:0000256" key="1">
    <source>
        <dbReference type="ARBA" id="ARBA00001974"/>
    </source>
</evidence>
<evidence type="ECO:0000313" key="9">
    <source>
        <dbReference type="EMBL" id="BAQ46765.1"/>
    </source>
</evidence>
<keyword evidence="9" id="KW-0830">Ubiquinone</keyword>
<dbReference type="SUPFAM" id="SSF51905">
    <property type="entry name" value="FAD/NAD(P)-binding domain"/>
    <property type="match status" value="1"/>
</dbReference>
<reference evidence="10" key="2">
    <citation type="submission" date="2015-01" db="EMBL/GenBank/DDBJ databases">
        <title>Complete genome sequence of Methylobacterium aquaticum strain 22A.</title>
        <authorList>
            <person name="Tani A."/>
            <person name="Ogura Y."/>
            <person name="Hayashi T."/>
        </authorList>
    </citation>
    <scope>NUCLEOTIDE SEQUENCE [LARGE SCALE GENOMIC DNA]</scope>
    <source>
        <strain evidence="10">MA-22A</strain>
    </source>
</reference>
<dbReference type="NCBIfam" id="TIGR01988">
    <property type="entry name" value="Ubi-OHases"/>
    <property type="match status" value="1"/>
</dbReference>
<keyword evidence="6" id="KW-0560">Oxidoreductase</keyword>
<dbReference type="InterPro" id="IPR036188">
    <property type="entry name" value="FAD/NAD-bd_sf"/>
</dbReference>
<dbReference type="STRING" id="270351.Maq22A_c18375"/>
<dbReference type="PRINTS" id="PR00420">
    <property type="entry name" value="RNGMNOXGNASE"/>
</dbReference>
<proteinExistence type="inferred from homology"/>
<keyword evidence="4" id="KW-0285">Flavoprotein</keyword>
<comment type="similarity">
    <text evidence="3">Belongs to the UbiH/COQ6 family.</text>
</comment>
<dbReference type="InterPro" id="IPR002938">
    <property type="entry name" value="FAD-bd"/>
</dbReference>
<evidence type="ECO:0000256" key="4">
    <source>
        <dbReference type="ARBA" id="ARBA00022630"/>
    </source>
</evidence>
<dbReference type="GO" id="GO:0071949">
    <property type="term" value="F:FAD binding"/>
    <property type="evidence" value="ECO:0007669"/>
    <property type="project" value="InterPro"/>
</dbReference>
<evidence type="ECO:0000256" key="3">
    <source>
        <dbReference type="ARBA" id="ARBA00005349"/>
    </source>
</evidence>
<dbReference type="GO" id="GO:0004497">
    <property type="term" value="F:monooxygenase activity"/>
    <property type="evidence" value="ECO:0007669"/>
    <property type="project" value="UniProtKB-KW"/>
</dbReference>
<dbReference type="EMBL" id="AP014704">
    <property type="protein sequence ID" value="BAQ46765.1"/>
    <property type="molecule type" value="Genomic_DNA"/>
</dbReference>
<dbReference type="UniPathway" id="UPA00232"/>
<dbReference type="KEGG" id="maqu:Maq22A_c18375"/>
<evidence type="ECO:0000256" key="7">
    <source>
        <dbReference type="ARBA" id="ARBA00023033"/>
    </source>
</evidence>
<keyword evidence="7" id="KW-0503">Monooxygenase</keyword>
<dbReference type="InterPro" id="IPR010971">
    <property type="entry name" value="UbiH/COQ6"/>
</dbReference>
<dbReference type="AlphaFoldDB" id="A0A0C6FUK4"/>
<dbReference type="PANTHER" id="PTHR43876">
    <property type="entry name" value="UBIQUINONE BIOSYNTHESIS MONOOXYGENASE COQ6, MITOCHONDRIAL"/>
    <property type="match status" value="1"/>
</dbReference>